<dbReference type="SUPFAM" id="SSF53383">
    <property type="entry name" value="PLP-dependent transferases"/>
    <property type="match status" value="1"/>
</dbReference>
<dbReference type="PANTHER" id="PTHR43277:SF3">
    <property type="entry name" value="DECARBOXYLASE, PUTATIVE-RELATED"/>
    <property type="match status" value="1"/>
</dbReference>
<dbReference type="CDD" id="cd00615">
    <property type="entry name" value="Orn_deC_like"/>
    <property type="match status" value="1"/>
</dbReference>
<dbReference type="PANTHER" id="PTHR43277">
    <property type="entry name" value="ARGININE DECARBOXYLASE"/>
    <property type="match status" value="1"/>
</dbReference>
<comment type="cofactor">
    <cofactor evidence="1">
        <name>pyridoxal 5'-phosphate</name>
        <dbReference type="ChEBI" id="CHEBI:597326"/>
    </cofactor>
</comment>
<gene>
    <name evidence="8" type="ORF">G4D63_20850</name>
</gene>
<keyword evidence="4" id="KW-0663">Pyridoxal phosphate</keyword>
<dbReference type="InterPro" id="IPR008286">
    <property type="entry name" value="Prn/Lys/Arg_de-COase_C"/>
</dbReference>
<name>A0A6M0QCR1_9BACI</name>
<dbReference type="Gene3D" id="3.40.640.10">
    <property type="entry name" value="Type I PLP-dependent aspartate aminotransferase-like (Major domain)"/>
    <property type="match status" value="1"/>
</dbReference>
<reference evidence="8 9" key="1">
    <citation type="submission" date="2020-02" db="EMBL/GenBank/DDBJ databases">
        <title>Bacillus aquiflavi sp. nov., isolated from yellow water of strong flavor Chinese baijiu in Yibin region of China.</title>
        <authorList>
            <person name="Xie J."/>
        </authorList>
    </citation>
    <scope>NUCLEOTIDE SEQUENCE [LARGE SCALE GENOMIC DNA]</scope>
    <source>
        <strain evidence="8 9">SA4</strain>
    </source>
</reference>
<feature type="domain" description="Orn/Lys/Arg decarboxylases family 1 pyridoxal-P attachment site" evidence="6">
    <location>
        <begin position="6"/>
        <end position="297"/>
    </location>
</feature>
<comment type="similarity">
    <text evidence="2">Belongs to the Orn/Lys/Arg decarboxylase class-I family.</text>
</comment>
<dbReference type="EMBL" id="JAAIWM010000014">
    <property type="protein sequence ID" value="NEY74152.1"/>
    <property type="molecule type" value="Genomic_DNA"/>
</dbReference>
<evidence type="ECO:0000256" key="1">
    <source>
        <dbReference type="ARBA" id="ARBA00001933"/>
    </source>
</evidence>
<dbReference type="InterPro" id="IPR036633">
    <property type="entry name" value="Prn/Lys/Arg_de-COase_C_sf"/>
</dbReference>
<keyword evidence="8" id="KW-0032">Aminotransferase</keyword>
<evidence type="ECO:0000313" key="8">
    <source>
        <dbReference type="EMBL" id="NEY74152.1"/>
    </source>
</evidence>
<evidence type="ECO:0000313" key="9">
    <source>
        <dbReference type="Proteomes" id="UP000481043"/>
    </source>
</evidence>
<proteinExistence type="inferred from homology"/>
<organism evidence="8 9">
    <name type="scientific">Bacillus mesophilus</name>
    <dbReference type="NCBI Taxonomy" id="1808955"/>
    <lineage>
        <taxon>Bacteria</taxon>
        <taxon>Bacillati</taxon>
        <taxon>Bacillota</taxon>
        <taxon>Bacilli</taxon>
        <taxon>Bacillales</taxon>
        <taxon>Bacillaceae</taxon>
        <taxon>Bacillus</taxon>
    </lineage>
</organism>
<protein>
    <submittedName>
        <fullName evidence="8">Aminotransferase class I/II-fold pyridoxal phosphate-dependent enzyme</fullName>
    </submittedName>
</protein>
<evidence type="ECO:0000256" key="2">
    <source>
        <dbReference type="ARBA" id="ARBA00010671"/>
    </source>
</evidence>
<sequence length="477" mass="53295">MNQSQTPLMDALINHIDKKPISLHVPGHKNGQVFLDKGHSYFREILSLDVTELTGLDDLHHPEEAIKISEDLLANLYGAEKSFFLVNGTTVGNLAMILSTCSSNDKVLVQRNCHKSVMNALILAGAKPVFLAPKYDEEAHVQTYVPTHTVIEAVEDHSDAKAIILTNPTYYGHTHDLKDIVRHAHIKGIPVLVDEAHGAHFGIGAPFPESAIHSGADLVVQSAHKTLPAMTMGSYLHYQSQLVSIDKVTFYLRALQSSSPSYPIMASLDLARAFLANLKVTGIGHIYKNIHKFKEGLNNIPQICTVQSNDQGLKQDPLKILIQSRCQLTGYELQAIFEEVGLFTELADFYNVLCIMPLAEVNMDLLLSKIREALYKIQSIPEQKRLKTRYQVQSMVPYSFDELKSKRTLTVHLEESINHVSAQTLTPYPPGIPLILQGELITDEHIKELQALIKQRAKIQGLVNDTIYIYESLKEEN</sequence>
<accession>A0A6M0QCR1</accession>
<evidence type="ECO:0000256" key="4">
    <source>
        <dbReference type="ARBA" id="ARBA00022898"/>
    </source>
</evidence>
<dbReference type="RefSeq" id="WP_163182014.1">
    <property type="nucleotide sequence ID" value="NZ_JAAIWM010000014.1"/>
</dbReference>
<evidence type="ECO:0000256" key="3">
    <source>
        <dbReference type="ARBA" id="ARBA00022793"/>
    </source>
</evidence>
<evidence type="ECO:0000259" key="7">
    <source>
        <dbReference type="Pfam" id="PF03711"/>
    </source>
</evidence>
<dbReference type="Pfam" id="PF03711">
    <property type="entry name" value="OKR_DC_1_C"/>
    <property type="match status" value="1"/>
</dbReference>
<dbReference type="InterPro" id="IPR000310">
    <property type="entry name" value="Orn/Lys/Arg_deCO2ase_major_dom"/>
</dbReference>
<evidence type="ECO:0000259" key="6">
    <source>
        <dbReference type="Pfam" id="PF01276"/>
    </source>
</evidence>
<dbReference type="InterPro" id="IPR015421">
    <property type="entry name" value="PyrdxlP-dep_Trfase_major"/>
</dbReference>
<evidence type="ECO:0000256" key="5">
    <source>
        <dbReference type="ARBA" id="ARBA00023239"/>
    </source>
</evidence>
<dbReference type="Gene3D" id="3.90.105.10">
    <property type="entry name" value="Molybdopterin biosynthesis moea protein, domain 2"/>
    <property type="match status" value="1"/>
</dbReference>
<dbReference type="Pfam" id="PF01276">
    <property type="entry name" value="OKR_DC_1"/>
    <property type="match status" value="1"/>
</dbReference>
<keyword evidence="8" id="KW-0808">Transferase</keyword>
<feature type="domain" description="Orn/Lys/Arg decarboxylase C-terminal" evidence="7">
    <location>
        <begin position="366"/>
        <end position="457"/>
    </location>
</feature>
<dbReference type="SUPFAM" id="SSF55904">
    <property type="entry name" value="Ornithine decarboxylase C-terminal domain"/>
    <property type="match status" value="1"/>
</dbReference>
<keyword evidence="5" id="KW-0456">Lyase</keyword>
<dbReference type="Proteomes" id="UP000481043">
    <property type="component" value="Unassembled WGS sequence"/>
</dbReference>
<dbReference type="GO" id="GO:0008483">
    <property type="term" value="F:transaminase activity"/>
    <property type="evidence" value="ECO:0007669"/>
    <property type="project" value="UniProtKB-KW"/>
</dbReference>
<dbReference type="InterPro" id="IPR052357">
    <property type="entry name" value="Orn_Lys_Arg_decarboxylase-I"/>
</dbReference>
<comment type="caution">
    <text evidence="8">The sequence shown here is derived from an EMBL/GenBank/DDBJ whole genome shotgun (WGS) entry which is preliminary data.</text>
</comment>
<keyword evidence="3" id="KW-0210">Decarboxylase</keyword>
<dbReference type="AlphaFoldDB" id="A0A6M0QCR1"/>
<dbReference type="GO" id="GO:0016831">
    <property type="term" value="F:carboxy-lyase activity"/>
    <property type="evidence" value="ECO:0007669"/>
    <property type="project" value="UniProtKB-KW"/>
</dbReference>
<keyword evidence="9" id="KW-1185">Reference proteome</keyword>
<dbReference type="InterPro" id="IPR015424">
    <property type="entry name" value="PyrdxlP-dep_Trfase"/>
</dbReference>